<proteinExistence type="predicted"/>
<keyword evidence="1" id="KW-1133">Transmembrane helix</keyword>
<reference evidence="2 3" key="1">
    <citation type="submission" date="2019-11" db="EMBL/GenBank/DDBJ databases">
        <authorList>
            <person name="Holert J."/>
        </authorList>
    </citation>
    <scope>NUCLEOTIDE SEQUENCE [LARGE SCALE GENOMIC DNA]</scope>
    <source>
        <strain evidence="2">SB11_3</strain>
    </source>
</reference>
<organism evidence="2 3">
    <name type="scientific">BD1-7 clade bacterium</name>
    <dbReference type="NCBI Taxonomy" id="2029982"/>
    <lineage>
        <taxon>Bacteria</taxon>
        <taxon>Pseudomonadati</taxon>
        <taxon>Pseudomonadota</taxon>
        <taxon>Gammaproteobacteria</taxon>
        <taxon>Cellvibrionales</taxon>
        <taxon>Spongiibacteraceae</taxon>
        <taxon>BD1-7 clade</taxon>
    </lineage>
</organism>
<evidence type="ECO:0000313" key="3">
    <source>
        <dbReference type="Proteomes" id="UP000441399"/>
    </source>
</evidence>
<dbReference type="OrthoDB" id="10015163at2"/>
<gene>
    <name evidence="2" type="ORF">OPDIPICF_04766</name>
</gene>
<dbReference type="EMBL" id="CACSIO010000021">
    <property type="protein sequence ID" value="CAA0113895.1"/>
    <property type="molecule type" value="Genomic_DNA"/>
</dbReference>
<evidence type="ECO:0000313" key="2">
    <source>
        <dbReference type="EMBL" id="CAA0113895.1"/>
    </source>
</evidence>
<feature type="transmembrane region" description="Helical" evidence="1">
    <location>
        <begin position="42"/>
        <end position="63"/>
    </location>
</feature>
<accession>A0A5S9Q805</accession>
<feature type="transmembrane region" description="Helical" evidence="1">
    <location>
        <begin position="9"/>
        <end position="30"/>
    </location>
</feature>
<keyword evidence="3" id="KW-1185">Reference proteome</keyword>
<sequence length="172" mass="19791">MLFSIEPNVWLQLGLMAFILVMIGVLIESLHCVFKNFREDKLWAFVPLIVCLLSIPAPLMAGAKLKSYLFQYRLPMYTEVVNRVQASNENYEGELTSVELKEDENHLAYVVFAIKEEEVLYVEFVTGGGFPVKHTGYIYSQSGNIPNGSKINERWPKKKRWKISDNWYGFSG</sequence>
<evidence type="ECO:0000256" key="1">
    <source>
        <dbReference type="SAM" id="Phobius"/>
    </source>
</evidence>
<protein>
    <submittedName>
        <fullName evidence="2">Uncharacterized protein</fullName>
    </submittedName>
</protein>
<keyword evidence="1" id="KW-0812">Transmembrane</keyword>
<keyword evidence="1" id="KW-0472">Membrane</keyword>
<dbReference type="Proteomes" id="UP000441399">
    <property type="component" value="Unassembled WGS sequence"/>
</dbReference>
<dbReference type="AlphaFoldDB" id="A0A5S9Q805"/>
<name>A0A5S9Q805_9GAMM</name>